<feature type="transmembrane region" description="Helical" evidence="7">
    <location>
        <begin position="112"/>
        <end position="133"/>
    </location>
</feature>
<keyword evidence="5 7" id="KW-1133">Transmembrane helix</keyword>
<dbReference type="PROSITE" id="PS50928">
    <property type="entry name" value="ABC_TM1"/>
    <property type="match status" value="1"/>
</dbReference>
<evidence type="ECO:0000256" key="1">
    <source>
        <dbReference type="ARBA" id="ARBA00004651"/>
    </source>
</evidence>
<evidence type="ECO:0000256" key="5">
    <source>
        <dbReference type="ARBA" id="ARBA00022989"/>
    </source>
</evidence>
<dbReference type="GO" id="GO:0005886">
    <property type="term" value="C:plasma membrane"/>
    <property type="evidence" value="ECO:0007669"/>
    <property type="project" value="UniProtKB-SubCell"/>
</dbReference>
<organism evidence="10 11">
    <name type="scientific">Dictyobacter vulcani</name>
    <dbReference type="NCBI Taxonomy" id="2607529"/>
    <lineage>
        <taxon>Bacteria</taxon>
        <taxon>Bacillati</taxon>
        <taxon>Chloroflexota</taxon>
        <taxon>Ktedonobacteria</taxon>
        <taxon>Ktedonobacterales</taxon>
        <taxon>Dictyobacteraceae</taxon>
        <taxon>Dictyobacter</taxon>
    </lineage>
</organism>
<dbReference type="InterPro" id="IPR025966">
    <property type="entry name" value="OppC_N"/>
</dbReference>
<dbReference type="CDD" id="cd06261">
    <property type="entry name" value="TM_PBP2"/>
    <property type="match status" value="1"/>
</dbReference>
<dbReference type="Proteomes" id="UP000326912">
    <property type="component" value="Unassembled WGS sequence"/>
</dbReference>
<feature type="compositionally biased region" description="Polar residues" evidence="8">
    <location>
        <begin position="14"/>
        <end position="41"/>
    </location>
</feature>
<proteinExistence type="inferred from homology"/>
<feature type="transmembrane region" description="Helical" evidence="7">
    <location>
        <begin position="273"/>
        <end position="294"/>
    </location>
</feature>
<evidence type="ECO:0000256" key="6">
    <source>
        <dbReference type="ARBA" id="ARBA00023136"/>
    </source>
</evidence>
<feature type="transmembrane region" description="Helical" evidence="7">
    <location>
        <begin position="233"/>
        <end position="253"/>
    </location>
</feature>
<evidence type="ECO:0000313" key="10">
    <source>
        <dbReference type="EMBL" id="GER88052.1"/>
    </source>
</evidence>
<keyword evidence="4 7" id="KW-0812">Transmembrane</keyword>
<dbReference type="AlphaFoldDB" id="A0A5J4KLS3"/>
<dbReference type="PANTHER" id="PTHR43386">
    <property type="entry name" value="OLIGOPEPTIDE TRANSPORT SYSTEM PERMEASE PROTEIN APPC"/>
    <property type="match status" value="1"/>
</dbReference>
<protein>
    <submittedName>
        <fullName evidence="10">Peptide ABC transporter permease</fullName>
    </submittedName>
</protein>
<evidence type="ECO:0000259" key="9">
    <source>
        <dbReference type="PROSITE" id="PS50928"/>
    </source>
</evidence>
<feature type="region of interest" description="Disordered" evidence="8">
    <location>
        <begin position="77"/>
        <end position="103"/>
    </location>
</feature>
<reference evidence="10 11" key="1">
    <citation type="submission" date="2019-10" db="EMBL/GenBank/DDBJ databases">
        <title>Dictyobacter vulcani sp. nov., within the class Ktedonobacteria, isolated from soil of volcanic Mt. Zao.</title>
        <authorList>
            <person name="Zheng Y."/>
            <person name="Wang C.M."/>
            <person name="Sakai Y."/>
            <person name="Abe K."/>
            <person name="Yokota A."/>
            <person name="Yabe S."/>
        </authorList>
    </citation>
    <scope>NUCLEOTIDE SEQUENCE [LARGE SCALE GENOMIC DNA]</scope>
    <source>
        <strain evidence="10 11">W12</strain>
    </source>
</reference>
<feature type="transmembrane region" description="Helical" evidence="7">
    <location>
        <begin position="191"/>
        <end position="221"/>
    </location>
</feature>
<feature type="transmembrane region" description="Helical" evidence="7">
    <location>
        <begin position="329"/>
        <end position="358"/>
    </location>
</feature>
<keyword evidence="2 7" id="KW-0813">Transport</keyword>
<comment type="caution">
    <text evidence="10">The sequence shown here is derived from an EMBL/GenBank/DDBJ whole genome shotgun (WGS) entry which is preliminary data.</text>
</comment>
<dbReference type="Pfam" id="PF00528">
    <property type="entry name" value="BPD_transp_1"/>
    <property type="match status" value="1"/>
</dbReference>
<comment type="subcellular location">
    <subcellularLocation>
        <location evidence="1 7">Cell membrane</location>
        <topology evidence="1 7">Multi-pass membrane protein</topology>
    </subcellularLocation>
</comment>
<evidence type="ECO:0000313" key="11">
    <source>
        <dbReference type="Proteomes" id="UP000326912"/>
    </source>
</evidence>
<name>A0A5J4KLS3_9CHLR</name>
<dbReference type="InterPro" id="IPR050366">
    <property type="entry name" value="BP-dependent_transpt_permease"/>
</dbReference>
<evidence type="ECO:0000256" key="2">
    <source>
        <dbReference type="ARBA" id="ARBA00022448"/>
    </source>
</evidence>
<accession>A0A5J4KLS3</accession>
<keyword evidence="6 7" id="KW-0472">Membrane</keyword>
<keyword evidence="11" id="KW-1185">Reference proteome</keyword>
<dbReference type="SUPFAM" id="SSF161098">
    <property type="entry name" value="MetI-like"/>
    <property type="match status" value="1"/>
</dbReference>
<sequence length="414" mass="44684">MDNNEKELIETPADVSQTATDTAPETTDSTPETVGTATQSHNDSHRAIDLAPAPEVLGQETLDGPALVEEDPLAEVATIPDELPPEAQKEERKKHPSPFRESMQQFRRDKRAMISLGFVIFLIVLALIGPPIYHHIGGTYPSDLQGKIGPDIYHSYDHQELTKVNQGPSAQYWLGTDALGEDMLARLMQGLLISLTVAFMVEVVDVGLGVSIGVLAGYYGGWVDLLLARFTDLIFAFPGLLFAILLTGIFGQSANDYFAKLPLVGGFLSNGNASLVIVSLALAFVSWPMMARYVRGLTLQIREQQFIEAAHTAGTPDLRIMFRHIVPNLFNIVIVTSTMSIAGTIIGEAGLSLLGLGVTHPGSSLGLMIADGMSLLELYPWDTIFPTLVLAGIVLSISFIGDGLRDAFDPRSVG</sequence>
<feature type="transmembrane region" description="Helical" evidence="7">
    <location>
        <begin position="378"/>
        <end position="401"/>
    </location>
</feature>
<feature type="domain" description="ABC transmembrane type-1" evidence="9">
    <location>
        <begin position="191"/>
        <end position="401"/>
    </location>
</feature>
<evidence type="ECO:0000256" key="3">
    <source>
        <dbReference type="ARBA" id="ARBA00022475"/>
    </source>
</evidence>
<dbReference type="GO" id="GO:0055085">
    <property type="term" value="P:transmembrane transport"/>
    <property type="evidence" value="ECO:0007669"/>
    <property type="project" value="InterPro"/>
</dbReference>
<gene>
    <name evidence="10" type="ORF">KDW_22140</name>
</gene>
<dbReference type="Pfam" id="PF12911">
    <property type="entry name" value="OppC_N"/>
    <property type="match status" value="1"/>
</dbReference>
<feature type="region of interest" description="Disordered" evidence="8">
    <location>
        <begin position="1"/>
        <end position="64"/>
    </location>
</feature>
<evidence type="ECO:0000256" key="8">
    <source>
        <dbReference type="SAM" id="MobiDB-lite"/>
    </source>
</evidence>
<dbReference type="PANTHER" id="PTHR43386:SF1">
    <property type="entry name" value="D,D-DIPEPTIDE TRANSPORT SYSTEM PERMEASE PROTEIN DDPC-RELATED"/>
    <property type="match status" value="1"/>
</dbReference>
<dbReference type="InterPro" id="IPR000515">
    <property type="entry name" value="MetI-like"/>
</dbReference>
<dbReference type="Gene3D" id="1.10.3720.10">
    <property type="entry name" value="MetI-like"/>
    <property type="match status" value="1"/>
</dbReference>
<evidence type="ECO:0000256" key="4">
    <source>
        <dbReference type="ARBA" id="ARBA00022692"/>
    </source>
</evidence>
<comment type="similarity">
    <text evidence="7">Belongs to the binding-protein-dependent transport system permease family.</text>
</comment>
<keyword evidence="3" id="KW-1003">Cell membrane</keyword>
<evidence type="ECO:0000256" key="7">
    <source>
        <dbReference type="RuleBase" id="RU363032"/>
    </source>
</evidence>
<dbReference type="RefSeq" id="WP_151755985.1">
    <property type="nucleotide sequence ID" value="NZ_BKZW01000001.1"/>
</dbReference>
<dbReference type="EMBL" id="BKZW01000001">
    <property type="protein sequence ID" value="GER88052.1"/>
    <property type="molecule type" value="Genomic_DNA"/>
</dbReference>
<dbReference type="InterPro" id="IPR035906">
    <property type="entry name" value="MetI-like_sf"/>
</dbReference>